<organism evidence="1">
    <name type="scientific">Arundo donax</name>
    <name type="common">Giant reed</name>
    <name type="synonym">Donax arundinaceus</name>
    <dbReference type="NCBI Taxonomy" id="35708"/>
    <lineage>
        <taxon>Eukaryota</taxon>
        <taxon>Viridiplantae</taxon>
        <taxon>Streptophyta</taxon>
        <taxon>Embryophyta</taxon>
        <taxon>Tracheophyta</taxon>
        <taxon>Spermatophyta</taxon>
        <taxon>Magnoliopsida</taxon>
        <taxon>Liliopsida</taxon>
        <taxon>Poales</taxon>
        <taxon>Poaceae</taxon>
        <taxon>PACMAD clade</taxon>
        <taxon>Arundinoideae</taxon>
        <taxon>Arundineae</taxon>
        <taxon>Arundo</taxon>
    </lineage>
</organism>
<dbReference type="EMBL" id="GBRH01235091">
    <property type="protein sequence ID" value="JAD62804.1"/>
    <property type="molecule type" value="Transcribed_RNA"/>
</dbReference>
<protein>
    <submittedName>
        <fullName evidence="1">Uncharacterized protein</fullName>
    </submittedName>
</protein>
<accession>A0A0A9BFN7</accession>
<reference evidence="1" key="1">
    <citation type="submission" date="2014-09" db="EMBL/GenBank/DDBJ databases">
        <authorList>
            <person name="Magalhaes I.L.F."/>
            <person name="Oliveira U."/>
            <person name="Santos F.R."/>
            <person name="Vidigal T.H.D.A."/>
            <person name="Brescovit A.D."/>
            <person name="Santos A.J."/>
        </authorList>
    </citation>
    <scope>NUCLEOTIDE SEQUENCE</scope>
    <source>
        <tissue evidence="1">Shoot tissue taken approximately 20 cm above the soil surface</tissue>
    </source>
</reference>
<proteinExistence type="predicted"/>
<evidence type="ECO:0000313" key="1">
    <source>
        <dbReference type="EMBL" id="JAD62804.1"/>
    </source>
</evidence>
<reference evidence="1" key="2">
    <citation type="journal article" date="2015" name="Data Brief">
        <title>Shoot transcriptome of the giant reed, Arundo donax.</title>
        <authorList>
            <person name="Barrero R.A."/>
            <person name="Guerrero F.D."/>
            <person name="Moolhuijzen P."/>
            <person name="Goolsby J.A."/>
            <person name="Tidwell J."/>
            <person name="Bellgard S.E."/>
            <person name="Bellgard M.I."/>
        </authorList>
    </citation>
    <scope>NUCLEOTIDE SEQUENCE</scope>
    <source>
        <tissue evidence="1">Shoot tissue taken approximately 20 cm above the soil surface</tissue>
    </source>
</reference>
<sequence length="9" mass="1122">MSLRTQHHL</sequence>
<name>A0A0A9BFN7_ARUDO</name>